<dbReference type="STRING" id="1079.BVIR_1883"/>
<dbReference type="KEGG" id="bvr:BVIR_1883"/>
<dbReference type="Proteomes" id="UP000065734">
    <property type="component" value="Chromosome I"/>
</dbReference>
<evidence type="ECO:0000313" key="1">
    <source>
        <dbReference type="EMBL" id="CUU42319.1"/>
    </source>
</evidence>
<proteinExistence type="predicted"/>
<name>A0A0P0J0I7_BLAVI</name>
<gene>
    <name evidence="1" type="ORF">BVIRIDIS_13280</name>
</gene>
<protein>
    <submittedName>
        <fullName evidence="1">Uncharacterized protein</fullName>
    </submittedName>
</protein>
<evidence type="ECO:0000313" key="2">
    <source>
        <dbReference type="Proteomes" id="UP000065734"/>
    </source>
</evidence>
<dbReference type="EMBL" id="LN907867">
    <property type="protein sequence ID" value="CUU42319.1"/>
    <property type="molecule type" value="Genomic_DNA"/>
</dbReference>
<organism evidence="1 2">
    <name type="scientific">Blastochloris viridis</name>
    <name type="common">Rhodopseudomonas viridis</name>
    <dbReference type="NCBI Taxonomy" id="1079"/>
    <lineage>
        <taxon>Bacteria</taxon>
        <taxon>Pseudomonadati</taxon>
        <taxon>Pseudomonadota</taxon>
        <taxon>Alphaproteobacteria</taxon>
        <taxon>Hyphomicrobiales</taxon>
        <taxon>Blastochloridaceae</taxon>
        <taxon>Blastochloris</taxon>
    </lineage>
</organism>
<dbReference type="RefSeq" id="WP_156331035.1">
    <property type="nucleotide sequence ID" value="NZ_CP012946.1"/>
</dbReference>
<sequence length="70" mass="8033">MTPHMLEKLDTICRTLGDYISTMREHDLDEIAMFLAMARLSVQMKMHEISSGELKALCEAIETTRCSTRQ</sequence>
<dbReference type="OrthoDB" id="9849733at2"/>
<keyword evidence="2" id="KW-1185">Reference proteome</keyword>
<dbReference type="AlphaFoldDB" id="A0A0P0J0I7"/>
<reference evidence="2" key="1">
    <citation type="journal article" date="2016" name="Genome Announc.">
        <title>Revised genome sequence of the purple photosynthetic bacterium Blastochloris viridis.</title>
        <authorList>
            <person name="Liu L.N."/>
            <person name="Faulkner M."/>
            <person name="Liu X."/>
            <person name="Huang F."/>
            <person name="Darby A.C."/>
            <person name="Hall N."/>
        </authorList>
    </citation>
    <scope>NUCLEOTIDE SEQUENCE [LARGE SCALE GENOMIC DNA]</scope>
    <source>
        <strain evidence="2">ATCC 19567 / DSM 133 / F</strain>
    </source>
</reference>
<accession>A0A0P0J0I7</accession>